<dbReference type="RefSeq" id="WP_161813125.1">
    <property type="nucleotide sequence ID" value="NZ_BLJN01000003.1"/>
</dbReference>
<comment type="caution">
    <text evidence="7">The sequence shown here is derived from an EMBL/GenBank/DDBJ whole genome shotgun (WGS) entry which is preliminary data.</text>
</comment>
<feature type="transmembrane region" description="Helical" evidence="6">
    <location>
        <begin position="175"/>
        <end position="199"/>
    </location>
</feature>
<dbReference type="PIRSF" id="PIRSF035875">
    <property type="entry name" value="RNase_BN"/>
    <property type="match status" value="1"/>
</dbReference>
<keyword evidence="3 6" id="KW-0812">Transmembrane</keyword>
<evidence type="ECO:0000256" key="3">
    <source>
        <dbReference type="ARBA" id="ARBA00022692"/>
    </source>
</evidence>
<evidence type="ECO:0000256" key="4">
    <source>
        <dbReference type="ARBA" id="ARBA00022989"/>
    </source>
</evidence>
<feature type="transmembrane region" description="Helical" evidence="6">
    <location>
        <begin position="211"/>
        <end position="230"/>
    </location>
</feature>
<reference evidence="8" key="1">
    <citation type="submission" date="2020-01" db="EMBL/GenBank/DDBJ databases">
        <title>'Steroidobacter agaridevorans' sp. nov., agar-degrading bacteria isolated from rhizosphere soils.</title>
        <authorList>
            <person name="Ikenaga M."/>
            <person name="Kataoka M."/>
            <person name="Murouchi A."/>
            <person name="Katsuragi S."/>
            <person name="Sakai M."/>
        </authorList>
    </citation>
    <scope>NUCLEOTIDE SEQUENCE [LARGE SCALE GENOMIC DNA]</scope>
    <source>
        <strain evidence="8">YU21-B</strain>
    </source>
</reference>
<dbReference type="InterPro" id="IPR017039">
    <property type="entry name" value="Virul_fac_BrkB"/>
</dbReference>
<keyword evidence="2" id="KW-1003">Cell membrane</keyword>
<protein>
    <submittedName>
        <fullName evidence="7">Membrane protein</fullName>
    </submittedName>
</protein>
<name>A0A829YF56_9GAMM</name>
<evidence type="ECO:0000256" key="2">
    <source>
        <dbReference type="ARBA" id="ARBA00022475"/>
    </source>
</evidence>
<evidence type="ECO:0000313" key="8">
    <source>
        <dbReference type="Proteomes" id="UP000445000"/>
    </source>
</evidence>
<dbReference type="GO" id="GO:0005886">
    <property type="term" value="C:plasma membrane"/>
    <property type="evidence" value="ECO:0007669"/>
    <property type="project" value="UniProtKB-SubCell"/>
</dbReference>
<evidence type="ECO:0000256" key="1">
    <source>
        <dbReference type="ARBA" id="ARBA00004651"/>
    </source>
</evidence>
<keyword evidence="8" id="KW-1185">Reference proteome</keyword>
<dbReference type="PANTHER" id="PTHR30213:SF1">
    <property type="entry name" value="INNER MEMBRANE PROTEIN YHJD"/>
    <property type="match status" value="1"/>
</dbReference>
<feature type="transmembrane region" description="Helical" evidence="6">
    <location>
        <begin position="91"/>
        <end position="112"/>
    </location>
</feature>
<dbReference type="NCBIfam" id="TIGR00765">
    <property type="entry name" value="yihY_not_rbn"/>
    <property type="match status" value="1"/>
</dbReference>
<dbReference type="EMBL" id="BLJN01000003">
    <property type="protein sequence ID" value="GFE81478.1"/>
    <property type="molecule type" value="Genomic_DNA"/>
</dbReference>
<organism evidence="7 8">
    <name type="scientific">Steroidobacter agaridevorans</name>
    <dbReference type="NCBI Taxonomy" id="2695856"/>
    <lineage>
        <taxon>Bacteria</taxon>
        <taxon>Pseudomonadati</taxon>
        <taxon>Pseudomonadota</taxon>
        <taxon>Gammaproteobacteria</taxon>
        <taxon>Steroidobacterales</taxon>
        <taxon>Steroidobacteraceae</taxon>
        <taxon>Steroidobacter</taxon>
    </lineage>
</organism>
<accession>A0A829YF56</accession>
<gene>
    <name evidence="7" type="primary">brkB</name>
    <name evidence="7" type="ORF">GCM10011487_34780</name>
</gene>
<dbReference type="PANTHER" id="PTHR30213">
    <property type="entry name" value="INNER MEMBRANE PROTEIN YHJD"/>
    <property type="match status" value="1"/>
</dbReference>
<keyword evidence="5 6" id="KW-0472">Membrane</keyword>
<dbReference type="Pfam" id="PF03631">
    <property type="entry name" value="Virul_fac_BrkB"/>
    <property type="match status" value="1"/>
</dbReference>
<dbReference type="Proteomes" id="UP000445000">
    <property type="component" value="Unassembled WGS sequence"/>
</dbReference>
<feature type="transmembrane region" description="Helical" evidence="6">
    <location>
        <begin position="30"/>
        <end position="53"/>
    </location>
</feature>
<evidence type="ECO:0000313" key="7">
    <source>
        <dbReference type="EMBL" id="GFE81478.1"/>
    </source>
</evidence>
<dbReference type="AlphaFoldDB" id="A0A829YF56"/>
<proteinExistence type="predicted"/>
<comment type="subcellular location">
    <subcellularLocation>
        <location evidence="1">Cell membrane</location>
        <topology evidence="1">Multi-pass membrane protein</topology>
    </subcellularLocation>
</comment>
<feature type="transmembrane region" description="Helical" evidence="6">
    <location>
        <begin position="138"/>
        <end position="163"/>
    </location>
</feature>
<keyword evidence="4 6" id="KW-1133">Transmembrane helix</keyword>
<feature type="transmembrane region" description="Helical" evidence="6">
    <location>
        <begin position="242"/>
        <end position="260"/>
    </location>
</feature>
<evidence type="ECO:0000256" key="6">
    <source>
        <dbReference type="SAM" id="Phobius"/>
    </source>
</evidence>
<evidence type="ECO:0000256" key="5">
    <source>
        <dbReference type="ARBA" id="ARBA00023136"/>
    </source>
</evidence>
<sequence length="290" mass="30729">MNVAAKIWNLAKCAVTSWVTDRSSAAGAALAFYCAFSLAPLLIILLTVAGWIVGAEAAYGQLSDTLTQLFGRATAAVLLEAMKQSQESEGLAAAAVSIVSLIVGATTVFAALEEALDNIWHAQALAPTGVWGWLRVRILSFGVILAVGFLLLVSLSVTSALAALRSIIAARFTELVVVAALLDFVISLSLVAGLIAIIYRYLPSKRLPWRPVLIGAVVTALLFHLGRWLIGLYLANSTQPSAFGAAASFAAMLLWLYYSAQIFLLGAEFTACAGGVKEEKRPDAESVKER</sequence>